<proteinExistence type="predicted"/>
<name>A0A336KYM1_CULSO</name>
<protein>
    <submittedName>
        <fullName evidence="1">CSON001539 protein</fullName>
    </submittedName>
</protein>
<dbReference type="AlphaFoldDB" id="A0A336KYM1"/>
<dbReference type="VEuPathDB" id="VectorBase:CSON001539"/>
<dbReference type="InterPro" id="IPR005312">
    <property type="entry name" value="DUF1759"/>
</dbReference>
<gene>
    <name evidence="1" type="primary">CSON001539</name>
</gene>
<dbReference type="Pfam" id="PF03564">
    <property type="entry name" value="DUF1759"/>
    <property type="match status" value="1"/>
</dbReference>
<sequence length="201" mass="23269">MAFWVTKQTTKMCGLTNEENSIRLRQALKDKAKERVVSQLSIPSLVPQIIKTLQMIYGRPEQILHLQINKIRNEPALKNDKLESLIDFSVMVNNLCATMEASDLFKHLNSPLLLQELVDKLPPNLKLEWAAFRVRTPTINLISFQEWLSEIAERACTVMPLKHVDTNQKSTKNNYHMNFHEEDNQKSLPKYDKKCLICHGN</sequence>
<accession>A0A336KYM1</accession>
<reference evidence="1" key="1">
    <citation type="submission" date="2018-04" db="EMBL/GenBank/DDBJ databases">
        <authorList>
            <person name="Go L.Y."/>
            <person name="Mitchell J.A."/>
        </authorList>
    </citation>
    <scope>NUCLEOTIDE SEQUENCE</scope>
    <source>
        <tissue evidence="1">Whole organism</tissue>
    </source>
</reference>
<dbReference type="EMBL" id="UFQS01001244">
    <property type="protein sequence ID" value="SSX09904.1"/>
    <property type="molecule type" value="Genomic_DNA"/>
</dbReference>
<evidence type="ECO:0000313" key="1">
    <source>
        <dbReference type="EMBL" id="SSX09904.1"/>
    </source>
</evidence>
<dbReference type="PANTHER" id="PTHR47331">
    <property type="entry name" value="PHD-TYPE DOMAIN-CONTAINING PROTEIN"/>
    <property type="match status" value="1"/>
</dbReference>
<organism evidence="1">
    <name type="scientific">Culicoides sonorensis</name>
    <name type="common">Biting midge</name>
    <dbReference type="NCBI Taxonomy" id="179676"/>
    <lineage>
        <taxon>Eukaryota</taxon>
        <taxon>Metazoa</taxon>
        <taxon>Ecdysozoa</taxon>
        <taxon>Arthropoda</taxon>
        <taxon>Hexapoda</taxon>
        <taxon>Insecta</taxon>
        <taxon>Pterygota</taxon>
        <taxon>Neoptera</taxon>
        <taxon>Endopterygota</taxon>
        <taxon>Diptera</taxon>
        <taxon>Nematocera</taxon>
        <taxon>Chironomoidea</taxon>
        <taxon>Ceratopogonidae</taxon>
        <taxon>Ceratopogoninae</taxon>
        <taxon>Culicoides</taxon>
        <taxon>Monoculicoides</taxon>
    </lineage>
</organism>
<evidence type="ECO:0000313" key="2">
    <source>
        <dbReference type="EMBL" id="SSX29627.1"/>
    </source>
</evidence>
<dbReference type="EMBL" id="UFQT01001244">
    <property type="protein sequence ID" value="SSX29627.1"/>
    <property type="molecule type" value="Genomic_DNA"/>
</dbReference>
<reference evidence="2" key="2">
    <citation type="submission" date="2018-07" db="EMBL/GenBank/DDBJ databases">
        <authorList>
            <person name="Quirk P.G."/>
            <person name="Krulwich T.A."/>
        </authorList>
    </citation>
    <scope>NUCLEOTIDE SEQUENCE</scope>
</reference>
<dbReference type="OMA" id="MAVQELC"/>